<dbReference type="RefSeq" id="WP_200234963.1">
    <property type="nucleotide sequence ID" value="NZ_NRRV01000010.1"/>
</dbReference>
<proteinExistence type="predicted"/>
<reference evidence="1 2" key="1">
    <citation type="journal article" date="2020" name="Microorganisms">
        <title>Osmotic Adaptation and Compatible Solute Biosynthesis of Phototrophic Bacteria as Revealed from Genome Analyses.</title>
        <authorList>
            <person name="Imhoff J.F."/>
            <person name="Rahn T."/>
            <person name="Kunzel S."/>
            <person name="Keller A."/>
            <person name="Neulinger S.C."/>
        </authorList>
    </citation>
    <scope>NUCLEOTIDE SEQUENCE [LARGE SCALE GENOMIC DNA]</scope>
    <source>
        <strain evidence="1 2">DSM 6210</strain>
    </source>
</reference>
<protein>
    <submittedName>
        <fullName evidence="1">Uncharacterized protein</fullName>
    </submittedName>
</protein>
<keyword evidence="2" id="KW-1185">Reference proteome</keyword>
<dbReference type="EMBL" id="NRRV01000010">
    <property type="protein sequence ID" value="MBK1630282.1"/>
    <property type="molecule type" value="Genomic_DNA"/>
</dbReference>
<organism evidence="1 2">
    <name type="scientific">Thiohalocapsa halophila</name>
    <dbReference type="NCBI Taxonomy" id="69359"/>
    <lineage>
        <taxon>Bacteria</taxon>
        <taxon>Pseudomonadati</taxon>
        <taxon>Pseudomonadota</taxon>
        <taxon>Gammaproteobacteria</taxon>
        <taxon>Chromatiales</taxon>
        <taxon>Chromatiaceae</taxon>
        <taxon>Thiohalocapsa</taxon>
    </lineage>
</organism>
<accession>A0ABS1CEN5</accession>
<gene>
    <name evidence="1" type="ORF">CKO31_05875</name>
</gene>
<evidence type="ECO:0000313" key="1">
    <source>
        <dbReference type="EMBL" id="MBK1630282.1"/>
    </source>
</evidence>
<comment type="caution">
    <text evidence="1">The sequence shown here is derived from an EMBL/GenBank/DDBJ whole genome shotgun (WGS) entry which is preliminary data.</text>
</comment>
<name>A0ABS1CEN5_9GAMM</name>
<evidence type="ECO:0000313" key="2">
    <source>
        <dbReference type="Proteomes" id="UP000748752"/>
    </source>
</evidence>
<sequence length="145" mass="15443">MQLRLDNQTPSAVGKTVGRKRYVHVDTLRTGPGGDVDGALAEQLAAAEQLAGVSRGEHFNLVRIDADGAELALLHYPGFVDEPFPALAQSWRVDLAAGTLGFRTYADSLNPPILHRKELPLPADDPRREALGGADGGLRVGGVVR</sequence>
<dbReference type="Proteomes" id="UP000748752">
    <property type="component" value="Unassembled WGS sequence"/>
</dbReference>